<proteinExistence type="predicted"/>
<comment type="caution">
    <text evidence="1">The sequence shown here is derived from an EMBL/GenBank/DDBJ whole genome shotgun (WGS) entry which is preliminary data.</text>
</comment>
<keyword evidence="2" id="KW-1185">Reference proteome</keyword>
<evidence type="ECO:0000313" key="2">
    <source>
        <dbReference type="Proteomes" id="UP000618240"/>
    </source>
</evidence>
<gene>
    <name evidence="1" type="ORF">JI747_018680</name>
</gene>
<accession>A0ABS8A6U3</accession>
<organism evidence="1 2">
    <name type="scientific">Chryseobacterium tagetis</name>
    <dbReference type="NCBI Taxonomy" id="2801334"/>
    <lineage>
        <taxon>Bacteria</taxon>
        <taxon>Pseudomonadati</taxon>
        <taxon>Bacteroidota</taxon>
        <taxon>Flavobacteriia</taxon>
        <taxon>Flavobacteriales</taxon>
        <taxon>Weeksellaceae</taxon>
        <taxon>Chryseobacterium group</taxon>
        <taxon>Chryseobacterium</taxon>
    </lineage>
</organism>
<reference evidence="1 2" key="1">
    <citation type="submission" date="2021-09" db="EMBL/GenBank/DDBJ databases">
        <title>Genome sequencing and assembly of Chryseobacterium sp. RG1.</title>
        <authorList>
            <person name="Chhetri G."/>
        </authorList>
    </citation>
    <scope>NUCLEOTIDE SEQUENCE [LARGE SCALE GENOMIC DNA]</scope>
    <source>
        <strain evidence="1 2">RG1</strain>
    </source>
</reference>
<dbReference type="EMBL" id="JAERSE020000005">
    <property type="protein sequence ID" value="MCA6069197.1"/>
    <property type="molecule type" value="Genomic_DNA"/>
</dbReference>
<evidence type="ECO:0000313" key="1">
    <source>
        <dbReference type="EMBL" id="MCA6069197.1"/>
    </source>
</evidence>
<name>A0ABS8A6U3_9FLAO</name>
<sequence length="199" mass="23259">MRKIFLLPFLLFYIFLFSQNDKENGFSPLPRLEIKDLVKKINPNKNFTNWALVYYDFTSDKILFQKGKKKLSPSRSERDFYGFFPCIPGGCYSYFYTINKTNEEKYITSGKDIISFFGEIDTIEEALFLAMLQGYGIDEDYKNGNSYKKLDNGFLLHVSKISYSPYKKEAFIIMVKKNGEFSTQSDGIYYSDSNVRIDI</sequence>
<dbReference type="RefSeq" id="WP_225690380.1">
    <property type="nucleotide sequence ID" value="NZ_JAERSE020000005.1"/>
</dbReference>
<dbReference type="Proteomes" id="UP000618240">
    <property type="component" value="Unassembled WGS sequence"/>
</dbReference>
<protein>
    <submittedName>
        <fullName evidence="1">Uncharacterized protein</fullName>
    </submittedName>
</protein>